<dbReference type="PANTHER" id="PTHR28259:SF1">
    <property type="entry name" value="FLUORIDE EXPORT PROTEIN 1-RELATED"/>
    <property type="match status" value="1"/>
</dbReference>
<keyword evidence="2 10" id="KW-1003">Cell membrane</keyword>
<comment type="function">
    <text evidence="9 10">Fluoride-specific ion channel. Important for reducing fluoride concentration in the cell, thus reducing its toxicity.</text>
</comment>
<gene>
    <name evidence="11" type="primary">crcB_1</name>
    <name evidence="10" type="synonym">crcB</name>
    <name evidence="10" type="synonym">fluC</name>
    <name evidence="11" type="ORF">NCTC10343_04233</name>
</gene>
<evidence type="ECO:0000256" key="7">
    <source>
        <dbReference type="ARBA" id="ARBA00035120"/>
    </source>
</evidence>
<dbReference type="EMBL" id="UGSC01000001">
    <property type="protein sequence ID" value="SUA71346.1"/>
    <property type="molecule type" value="Genomic_DNA"/>
</dbReference>
<evidence type="ECO:0000313" key="12">
    <source>
        <dbReference type="Proteomes" id="UP000254400"/>
    </source>
</evidence>
<keyword evidence="5 10" id="KW-0472">Membrane</keyword>
<comment type="subcellular location">
    <subcellularLocation>
        <location evidence="1 10">Cell membrane</location>
        <topology evidence="1 10">Multi-pass membrane protein</topology>
    </subcellularLocation>
</comment>
<comment type="catalytic activity">
    <reaction evidence="8">
        <text>fluoride(in) = fluoride(out)</text>
        <dbReference type="Rhea" id="RHEA:76159"/>
        <dbReference type="ChEBI" id="CHEBI:17051"/>
    </reaction>
    <physiologicalReaction direction="left-to-right" evidence="8">
        <dbReference type="Rhea" id="RHEA:76160"/>
    </physiologicalReaction>
</comment>
<keyword evidence="10" id="KW-0813">Transport</keyword>
<evidence type="ECO:0000256" key="9">
    <source>
        <dbReference type="ARBA" id="ARBA00049940"/>
    </source>
</evidence>
<comment type="activity regulation">
    <text evidence="10">Na(+) is not transported, but it plays an essential structural role and its presence is essential for fluoride channel function.</text>
</comment>
<evidence type="ECO:0000256" key="3">
    <source>
        <dbReference type="ARBA" id="ARBA00022692"/>
    </source>
</evidence>
<keyword evidence="4 10" id="KW-1133">Transmembrane helix</keyword>
<dbReference type="RefSeq" id="WP_019688317.1">
    <property type="nucleotide sequence ID" value="NZ_CP036496.1"/>
</dbReference>
<dbReference type="HAMAP" id="MF_00454">
    <property type="entry name" value="FluC"/>
    <property type="match status" value="1"/>
</dbReference>
<feature type="transmembrane region" description="Helical" evidence="10">
    <location>
        <begin position="62"/>
        <end position="85"/>
    </location>
</feature>
<keyword evidence="10" id="KW-0479">Metal-binding</keyword>
<sequence>MIWWAAAGGMVGTLARYGLGMWAGKRLGTVFPWGTWIINISGSLLLGWLYGEFAQHNLSPALWMLLGTGFCGGYTTFSTFGYESLQLMEHNKYRRMAMYVLSSVIVGVIAAAIGYRVSYTL</sequence>
<feature type="transmembrane region" description="Helical" evidence="10">
    <location>
        <begin position="97"/>
        <end position="117"/>
    </location>
</feature>
<evidence type="ECO:0000256" key="10">
    <source>
        <dbReference type="HAMAP-Rule" id="MF_00454"/>
    </source>
</evidence>
<name>A0A378Y253_PAEPO</name>
<evidence type="ECO:0000313" key="11">
    <source>
        <dbReference type="EMBL" id="SUA71346.1"/>
    </source>
</evidence>
<keyword evidence="10" id="KW-0915">Sodium</keyword>
<evidence type="ECO:0000256" key="4">
    <source>
        <dbReference type="ARBA" id="ARBA00022989"/>
    </source>
</evidence>
<dbReference type="GO" id="GO:0062054">
    <property type="term" value="F:fluoride channel activity"/>
    <property type="evidence" value="ECO:0007669"/>
    <property type="project" value="UniProtKB-UniRule"/>
</dbReference>
<evidence type="ECO:0000256" key="6">
    <source>
        <dbReference type="ARBA" id="ARBA00023303"/>
    </source>
</evidence>
<feature type="binding site" evidence="10">
    <location>
        <position position="72"/>
    </location>
    <ligand>
        <name>Na(+)</name>
        <dbReference type="ChEBI" id="CHEBI:29101"/>
        <note>structural</note>
    </ligand>
</feature>
<feature type="binding site" evidence="10">
    <location>
        <position position="75"/>
    </location>
    <ligand>
        <name>Na(+)</name>
        <dbReference type="ChEBI" id="CHEBI:29101"/>
        <note>structural</note>
    </ligand>
</feature>
<keyword evidence="6 10" id="KW-0407">Ion channel</keyword>
<comment type="similarity">
    <text evidence="7 10">Belongs to the fluoride channel Fluc/FEX (TC 1.A.43) family.</text>
</comment>
<dbReference type="NCBIfam" id="TIGR00494">
    <property type="entry name" value="crcB"/>
    <property type="match status" value="1"/>
</dbReference>
<evidence type="ECO:0000256" key="8">
    <source>
        <dbReference type="ARBA" id="ARBA00035585"/>
    </source>
</evidence>
<protein>
    <recommendedName>
        <fullName evidence="10">Fluoride-specific ion channel FluC</fullName>
    </recommendedName>
</protein>
<dbReference type="GeneID" id="93347562"/>
<evidence type="ECO:0000256" key="2">
    <source>
        <dbReference type="ARBA" id="ARBA00022475"/>
    </source>
</evidence>
<dbReference type="GO" id="GO:0046872">
    <property type="term" value="F:metal ion binding"/>
    <property type="evidence" value="ECO:0007669"/>
    <property type="project" value="UniProtKB-KW"/>
</dbReference>
<reference evidence="11 12" key="1">
    <citation type="submission" date="2018-06" db="EMBL/GenBank/DDBJ databases">
        <authorList>
            <consortium name="Pathogen Informatics"/>
            <person name="Doyle S."/>
        </authorList>
    </citation>
    <scope>NUCLEOTIDE SEQUENCE [LARGE SCALE GENOMIC DNA]</scope>
    <source>
        <strain evidence="11 12">NCTC10343</strain>
    </source>
</reference>
<dbReference type="InterPro" id="IPR003691">
    <property type="entry name" value="FluC"/>
</dbReference>
<proteinExistence type="inferred from homology"/>
<evidence type="ECO:0000256" key="5">
    <source>
        <dbReference type="ARBA" id="ARBA00023136"/>
    </source>
</evidence>
<dbReference type="PANTHER" id="PTHR28259">
    <property type="entry name" value="FLUORIDE EXPORT PROTEIN 1-RELATED"/>
    <property type="match status" value="1"/>
</dbReference>
<evidence type="ECO:0000256" key="1">
    <source>
        <dbReference type="ARBA" id="ARBA00004651"/>
    </source>
</evidence>
<dbReference type="Pfam" id="PF02537">
    <property type="entry name" value="CRCB"/>
    <property type="match status" value="1"/>
</dbReference>
<organism evidence="11 12">
    <name type="scientific">Paenibacillus polymyxa</name>
    <name type="common">Bacillus polymyxa</name>
    <dbReference type="NCBI Taxonomy" id="1406"/>
    <lineage>
        <taxon>Bacteria</taxon>
        <taxon>Bacillati</taxon>
        <taxon>Bacillota</taxon>
        <taxon>Bacilli</taxon>
        <taxon>Bacillales</taxon>
        <taxon>Paenibacillaceae</taxon>
        <taxon>Paenibacillus</taxon>
    </lineage>
</organism>
<dbReference type="Proteomes" id="UP000254400">
    <property type="component" value="Unassembled WGS sequence"/>
</dbReference>
<accession>A0A378Y253</accession>
<feature type="transmembrane region" description="Helical" evidence="10">
    <location>
        <begin position="30"/>
        <end position="50"/>
    </location>
</feature>
<dbReference type="GO" id="GO:0140114">
    <property type="term" value="P:cellular detoxification of fluoride"/>
    <property type="evidence" value="ECO:0007669"/>
    <property type="project" value="UniProtKB-UniRule"/>
</dbReference>
<keyword evidence="3 10" id="KW-0812">Transmembrane</keyword>
<keyword evidence="10" id="KW-0406">Ion transport</keyword>
<dbReference type="AlphaFoldDB" id="A0A378Y253"/>
<dbReference type="GO" id="GO:0005886">
    <property type="term" value="C:plasma membrane"/>
    <property type="evidence" value="ECO:0007669"/>
    <property type="project" value="UniProtKB-SubCell"/>
</dbReference>